<dbReference type="Proteomes" id="UP001157017">
    <property type="component" value="Unassembled WGS sequence"/>
</dbReference>
<feature type="region of interest" description="Disordered" evidence="1">
    <location>
        <begin position="26"/>
        <end position="55"/>
    </location>
</feature>
<evidence type="ECO:0000313" key="3">
    <source>
        <dbReference type="Proteomes" id="UP001157017"/>
    </source>
</evidence>
<name>A0ABQ6JG79_9ACTN</name>
<reference evidence="3" key="1">
    <citation type="journal article" date="2019" name="Int. J. Syst. Evol. Microbiol.">
        <title>The Global Catalogue of Microorganisms (GCM) 10K type strain sequencing project: providing services to taxonomists for standard genome sequencing and annotation.</title>
        <authorList>
            <consortium name="The Broad Institute Genomics Platform"/>
            <consortium name="The Broad Institute Genome Sequencing Center for Infectious Disease"/>
            <person name="Wu L."/>
            <person name="Ma J."/>
        </authorList>
    </citation>
    <scope>NUCLEOTIDE SEQUENCE [LARGE SCALE GENOMIC DNA]</scope>
    <source>
        <strain evidence="3">NBRC 108730</strain>
    </source>
</reference>
<evidence type="ECO:0000256" key="1">
    <source>
        <dbReference type="SAM" id="MobiDB-lite"/>
    </source>
</evidence>
<evidence type="ECO:0000313" key="2">
    <source>
        <dbReference type="EMBL" id="GMA86418.1"/>
    </source>
</evidence>
<organism evidence="2 3">
    <name type="scientific">Angustibacter aerolatus</name>
    <dbReference type="NCBI Taxonomy" id="1162965"/>
    <lineage>
        <taxon>Bacteria</taxon>
        <taxon>Bacillati</taxon>
        <taxon>Actinomycetota</taxon>
        <taxon>Actinomycetes</taxon>
        <taxon>Kineosporiales</taxon>
        <taxon>Kineosporiaceae</taxon>
    </lineage>
</organism>
<gene>
    <name evidence="2" type="ORF">GCM10025868_16680</name>
</gene>
<protein>
    <submittedName>
        <fullName evidence="2">Uncharacterized protein</fullName>
    </submittedName>
</protein>
<feature type="compositionally biased region" description="Low complexity" evidence="1">
    <location>
        <begin position="40"/>
        <end position="54"/>
    </location>
</feature>
<dbReference type="EMBL" id="BSUZ01000001">
    <property type="protein sequence ID" value="GMA86418.1"/>
    <property type="molecule type" value="Genomic_DNA"/>
</dbReference>
<accession>A0ABQ6JG79</accession>
<sequence length="187" mass="20020">MLFWYGESRRSTSSVPWRVTGRPYQRSAVTSAVEKQPVTSAGRSRANSASAGSAPGAWCSVTPRLVGGRLQRAGEGARRGGMRLVADGAVPAGGEAAQHADVRLLLLLVGHQPEGGEVLAEQQRRADRRQRGLGQRGVDIGEHGRERVVRHHLGRHAVLAQQQGPDAGHEVEVQQPGQALLQVAWQG</sequence>
<keyword evidence="3" id="KW-1185">Reference proteome</keyword>
<proteinExistence type="predicted"/>
<comment type="caution">
    <text evidence="2">The sequence shown here is derived from an EMBL/GenBank/DDBJ whole genome shotgun (WGS) entry which is preliminary data.</text>
</comment>